<dbReference type="InterPro" id="IPR036188">
    <property type="entry name" value="FAD/NAD-bd_sf"/>
</dbReference>
<accession>A0A8E2E5S2</accession>
<evidence type="ECO:0000256" key="2">
    <source>
        <dbReference type="ARBA" id="ARBA00022630"/>
    </source>
</evidence>
<dbReference type="Proteomes" id="UP000250266">
    <property type="component" value="Unassembled WGS sequence"/>
</dbReference>
<evidence type="ECO:0000313" key="6">
    <source>
        <dbReference type="Proteomes" id="UP000250266"/>
    </source>
</evidence>
<dbReference type="GO" id="GO:0004499">
    <property type="term" value="F:N,N-dimethylaniline monooxygenase activity"/>
    <property type="evidence" value="ECO:0007669"/>
    <property type="project" value="InterPro"/>
</dbReference>
<evidence type="ECO:0000256" key="4">
    <source>
        <dbReference type="ARBA" id="ARBA00023002"/>
    </source>
</evidence>
<dbReference type="PANTHER" id="PTHR42877:SF8">
    <property type="entry name" value="MONOOXYGENASE"/>
    <property type="match status" value="1"/>
</dbReference>
<dbReference type="PANTHER" id="PTHR42877">
    <property type="entry name" value="L-ORNITHINE N(5)-MONOOXYGENASE-RELATED"/>
    <property type="match status" value="1"/>
</dbReference>
<dbReference type="GO" id="GO:0050661">
    <property type="term" value="F:NADP binding"/>
    <property type="evidence" value="ECO:0007669"/>
    <property type="project" value="InterPro"/>
</dbReference>
<keyword evidence="6" id="KW-1185">Reference proteome</keyword>
<dbReference type="EMBL" id="KV745094">
    <property type="protein sequence ID" value="OCK77887.1"/>
    <property type="molecule type" value="Genomic_DNA"/>
</dbReference>
<dbReference type="Pfam" id="PF00743">
    <property type="entry name" value="FMO-like"/>
    <property type="match status" value="1"/>
</dbReference>
<keyword evidence="2" id="KW-0285">Flavoprotein</keyword>
<keyword evidence="4" id="KW-0560">Oxidoreductase</keyword>
<evidence type="ECO:0000313" key="5">
    <source>
        <dbReference type="EMBL" id="OCK77887.1"/>
    </source>
</evidence>
<dbReference type="InterPro" id="IPR020946">
    <property type="entry name" value="Flavin_mOase-like"/>
</dbReference>
<reference evidence="5 6" key="1">
    <citation type="journal article" date="2016" name="Nat. Commun.">
        <title>Ectomycorrhizal ecology is imprinted in the genome of the dominant symbiotic fungus Cenococcum geophilum.</title>
        <authorList>
            <consortium name="DOE Joint Genome Institute"/>
            <person name="Peter M."/>
            <person name="Kohler A."/>
            <person name="Ohm R.A."/>
            <person name="Kuo A."/>
            <person name="Krutzmann J."/>
            <person name="Morin E."/>
            <person name="Arend M."/>
            <person name="Barry K.W."/>
            <person name="Binder M."/>
            <person name="Choi C."/>
            <person name="Clum A."/>
            <person name="Copeland A."/>
            <person name="Grisel N."/>
            <person name="Haridas S."/>
            <person name="Kipfer T."/>
            <person name="LaButti K."/>
            <person name="Lindquist E."/>
            <person name="Lipzen A."/>
            <person name="Maire R."/>
            <person name="Meier B."/>
            <person name="Mihaltcheva S."/>
            <person name="Molinier V."/>
            <person name="Murat C."/>
            <person name="Poggeler S."/>
            <person name="Quandt C.A."/>
            <person name="Sperisen C."/>
            <person name="Tritt A."/>
            <person name="Tisserant E."/>
            <person name="Crous P.W."/>
            <person name="Henrissat B."/>
            <person name="Nehls U."/>
            <person name="Egli S."/>
            <person name="Spatafora J.W."/>
            <person name="Grigoriev I.V."/>
            <person name="Martin F.M."/>
        </authorList>
    </citation>
    <scope>NUCLEOTIDE SEQUENCE [LARGE SCALE GENOMIC DNA]</scope>
    <source>
        <strain evidence="5 6">CBS 459.81</strain>
    </source>
</reference>
<dbReference type="SUPFAM" id="SSF51905">
    <property type="entry name" value="FAD/NAD(P)-binding domain"/>
    <property type="match status" value="3"/>
</dbReference>
<keyword evidence="3" id="KW-0274">FAD</keyword>
<evidence type="ECO:0000256" key="3">
    <source>
        <dbReference type="ARBA" id="ARBA00022827"/>
    </source>
</evidence>
<protein>
    <submittedName>
        <fullName evidence="5">FAD/NAD(P)-binding domain-containing protein</fullName>
    </submittedName>
</protein>
<dbReference type="InterPro" id="IPR051209">
    <property type="entry name" value="FAD-bind_Monooxygenase_sf"/>
</dbReference>
<comment type="similarity">
    <text evidence="1">Belongs to the FAD-binding monooxygenase family.</text>
</comment>
<dbReference type="Gene3D" id="3.50.50.60">
    <property type="entry name" value="FAD/NAD(P)-binding domain"/>
    <property type="match status" value="2"/>
</dbReference>
<proteinExistence type="inferred from homology"/>
<dbReference type="OrthoDB" id="74360at2759"/>
<name>A0A8E2E5S2_9PEZI</name>
<gene>
    <name evidence="5" type="ORF">K432DRAFT_357795</name>
</gene>
<evidence type="ECO:0000256" key="1">
    <source>
        <dbReference type="ARBA" id="ARBA00010139"/>
    </source>
</evidence>
<organism evidence="5 6">
    <name type="scientific">Lepidopterella palustris CBS 459.81</name>
    <dbReference type="NCBI Taxonomy" id="1314670"/>
    <lineage>
        <taxon>Eukaryota</taxon>
        <taxon>Fungi</taxon>
        <taxon>Dikarya</taxon>
        <taxon>Ascomycota</taxon>
        <taxon>Pezizomycotina</taxon>
        <taxon>Dothideomycetes</taxon>
        <taxon>Pleosporomycetidae</taxon>
        <taxon>Mytilinidiales</taxon>
        <taxon>Argynnaceae</taxon>
        <taxon>Lepidopterella</taxon>
    </lineage>
</organism>
<dbReference type="GO" id="GO:0050660">
    <property type="term" value="F:flavin adenine dinucleotide binding"/>
    <property type="evidence" value="ECO:0007669"/>
    <property type="project" value="InterPro"/>
</dbReference>
<sequence length="588" mass="66762">MPYRVLDQPHSQRRKWRIICVGAGASGLYLAYRVEQRMKDTELVIYEKNSDVGGTWLENTYPGCACDVPAHIYTYSFRPNPKFTSYYAGNEEIEEYFKDFEEEFNLRRFIQFQSTVVKAEWKDDEGIYEVEIRDAQGNIKKDWCNALINCSGVLNNWKWPDIPGRTSFKGDMVHTAAWDKKVKPAGKKVAIIGIGSSGIQVLPQMQKIASSVKVFLRSPVWITPQLGGLGAESDSPVPDDKPIITDILLRGQQPFKFTPEEVSMFKQDPELLLTLRRCMEVVICSSLDAFRVGSPKQILVQQLVQKQMEEKLGDNEELKKAIIPKFPVGCRRPTPGAGFLEALVADNVTPVYAPIDCFTETGIKTKDGVNHEFDVIVCATGFNIGFVPFFDLKGRGGISMREAWSEQACCYLGIAAPGYPNYFTPLGPRGPWGNGTVLVALELNIDYFITMMIKMQTQDIKACEPSLKATNEFSQHADEWHMGSVWNQNCRSWYKRGGENSKPYLWCGTTPSYLKTQSTIRFEDFDYEYLHGNRQEFSPATFNPDLLTYFRFAYIGNGLVGADYLPMKEKLDKLVPYLRLSDTPWEIE</sequence>
<dbReference type="AlphaFoldDB" id="A0A8E2E5S2"/>